<dbReference type="OrthoDB" id="10254945at2759"/>
<comment type="caution">
    <text evidence="5">The sequence shown here is derived from an EMBL/GenBank/DDBJ whole genome shotgun (WGS) entry which is preliminary data.</text>
</comment>
<feature type="binding site" evidence="4">
    <location>
        <position position="44"/>
    </location>
    <ligand>
        <name>Mg(2+)</name>
        <dbReference type="ChEBI" id="CHEBI:18420"/>
        <label>1</label>
        <note>catalytic</note>
    </ligand>
</feature>
<dbReference type="EMBL" id="JADBJN010000002">
    <property type="protein sequence ID" value="KAG5677031.1"/>
    <property type="molecule type" value="Genomic_DNA"/>
</dbReference>
<organism evidence="5 6">
    <name type="scientific">Polypedilum vanderplanki</name>
    <name type="common">Sleeping chironomid midge</name>
    <dbReference type="NCBI Taxonomy" id="319348"/>
    <lineage>
        <taxon>Eukaryota</taxon>
        <taxon>Metazoa</taxon>
        <taxon>Ecdysozoa</taxon>
        <taxon>Arthropoda</taxon>
        <taxon>Hexapoda</taxon>
        <taxon>Insecta</taxon>
        <taxon>Pterygota</taxon>
        <taxon>Neoptera</taxon>
        <taxon>Endopterygota</taxon>
        <taxon>Diptera</taxon>
        <taxon>Nematocera</taxon>
        <taxon>Chironomoidea</taxon>
        <taxon>Chironomidae</taxon>
        <taxon>Chironominae</taxon>
        <taxon>Polypedilum</taxon>
        <taxon>Polypedilum</taxon>
    </lineage>
</organism>
<reference evidence="5" key="1">
    <citation type="submission" date="2021-03" db="EMBL/GenBank/DDBJ databases">
        <title>Chromosome level genome of the anhydrobiotic midge Polypedilum vanderplanki.</title>
        <authorList>
            <person name="Yoshida Y."/>
            <person name="Kikawada T."/>
            <person name="Gusev O."/>
        </authorList>
    </citation>
    <scope>NUCLEOTIDE SEQUENCE</scope>
    <source>
        <strain evidence="5">NIAS01</strain>
        <tissue evidence="5">Whole body or cell culture</tissue>
    </source>
</reference>
<dbReference type="GO" id="GO:0006020">
    <property type="term" value="P:inositol metabolic process"/>
    <property type="evidence" value="ECO:0007669"/>
    <property type="project" value="TreeGrafter"/>
</dbReference>
<dbReference type="Gene3D" id="3.40.190.80">
    <property type="match status" value="1"/>
</dbReference>
<dbReference type="PANTHER" id="PTHR20854">
    <property type="entry name" value="INOSITOL MONOPHOSPHATASE"/>
    <property type="match status" value="1"/>
</dbReference>
<proteinExistence type="inferred from homology"/>
<gene>
    <name evidence="5" type="ORF">PVAND_006818</name>
</gene>
<evidence type="ECO:0000256" key="3">
    <source>
        <dbReference type="ARBA" id="ARBA00022842"/>
    </source>
</evidence>
<dbReference type="InterPro" id="IPR020550">
    <property type="entry name" value="Inositol_monophosphatase_CS"/>
</dbReference>
<keyword evidence="3 4" id="KW-0460">Magnesium</keyword>
<evidence type="ECO:0000256" key="2">
    <source>
        <dbReference type="ARBA" id="ARBA00022723"/>
    </source>
</evidence>
<evidence type="ECO:0000256" key="1">
    <source>
        <dbReference type="ARBA" id="ARBA00009759"/>
    </source>
</evidence>
<dbReference type="SUPFAM" id="SSF56655">
    <property type="entry name" value="Carbohydrate phosphatase"/>
    <property type="match status" value="1"/>
</dbReference>
<comment type="similarity">
    <text evidence="1">Belongs to the inositol monophosphatase superfamily.</text>
</comment>
<comment type="cofactor">
    <cofactor evidence="4">
        <name>Mg(2+)</name>
        <dbReference type="ChEBI" id="CHEBI:18420"/>
    </cofactor>
</comment>
<dbReference type="PROSITE" id="PS00630">
    <property type="entry name" value="IMP_2"/>
    <property type="match status" value="1"/>
</dbReference>
<evidence type="ECO:0000256" key="4">
    <source>
        <dbReference type="PIRSR" id="PIRSR600760-2"/>
    </source>
</evidence>
<dbReference type="GO" id="GO:0007165">
    <property type="term" value="P:signal transduction"/>
    <property type="evidence" value="ECO:0007669"/>
    <property type="project" value="TreeGrafter"/>
</dbReference>
<dbReference type="PANTHER" id="PTHR20854:SF4">
    <property type="entry name" value="INOSITOL-1-MONOPHOSPHATASE-RELATED"/>
    <property type="match status" value="1"/>
</dbReference>
<keyword evidence="2 4" id="KW-0479">Metal-binding</keyword>
<sequence>MENLNKLVRKSHGLRCLGGAVLKYCYVALGAAECAYDFGAHAWDYAASEFIVREAGGVTKIHQEVFLIL</sequence>
<dbReference type="GO" id="GO:0008934">
    <property type="term" value="F:inositol monophosphate 1-phosphatase activity"/>
    <property type="evidence" value="ECO:0007669"/>
    <property type="project" value="TreeGrafter"/>
</dbReference>
<evidence type="ECO:0008006" key="7">
    <source>
        <dbReference type="Google" id="ProtNLM"/>
    </source>
</evidence>
<dbReference type="Pfam" id="PF00459">
    <property type="entry name" value="Inositol_P"/>
    <property type="match status" value="1"/>
</dbReference>
<dbReference type="GO" id="GO:0046854">
    <property type="term" value="P:phosphatidylinositol phosphate biosynthetic process"/>
    <property type="evidence" value="ECO:0007669"/>
    <property type="project" value="InterPro"/>
</dbReference>
<dbReference type="AlphaFoldDB" id="A0A9J6C4W1"/>
<dbReference type="PRINTS" id="PR00377">
    <property type="entry name" value="IMPHPHTASES"/>
</dbReference>
<accession>A0A9J6C4W1</accession>
<name>A0A9J6C4W1_POLVA</name>
<evidence type="ECO:0000313" key="6">
    <source>
        <dbReference type="Proteomes" id="UP001107558"/>
    </source>
</evidence>
<dbReference type="GO" id="GO:0046872">
    <property type="term" value="F:metal ion binding"/>
    <property type="evidence" value="ECO:0007669"/>
    <property type="project" value="UniProtKB-KW"/>
</dbReference>
<protein>
    <recommendedName>
        <fullName evidence="7">Inositol monophosphatase</fullName>
    </recommendedName>
</protein>
<evidence type="ECO:0000313" key="5">
    <source>
        <dbReference type="EMBL" id="KAG5677031.1"/>
    </source>
</evidence>
<dbReference type="InterPro" id="IPR000760">
    <property type="entry name" value="Inositol_monophosphatase-like"/>
</dbReference>
<keyword evidence="6" id="KW-1185">Reference proteome</keyword>
<dbReference type="Proteomes" id="UP001107558">
    <property type="component" value="Chromosome 2"/>
</dbReference>